<feature type="non-terminal residue" evidence="1">
    <location>
        <position position="1"/>
    </location>
</feature>
<protein>
    <submittedName>
        <fullName evidence="1">Uncharacterized protein</fullName>
    </submittedName>
</protein>
<accession>A0A146K3D6</accession>
<gene>
    <name evidence="1" type="ORF">TPC1_30111</name>
</gene>
<sequence length="994" mass="115387">RNGTNLSNCDPQNAPTYAKGVDTLKNFEKLDLGHLNQCCYIHLRHDVRHLILNLSSFNNTCDGCSCIGFCNNSGNNTVEIIEFKSTTNSTIKAFQNFTKLHTVVLTEQVCQAFLNQILAQPNLRNLYFGALKLVIENQTVKSIQIDKTYSEKLFMQNGIEIEDALFDQIKIDEEGFELIQYLPVSKEKKQALRVQVGVISTEISQQLFNSLTQTQKTLTVKKDQNFQQINTEKCRTELVKVHCDISQKFREQLQEIANQKIDSLVQHEVVLDDKSIKEVHSNHGIKKLVLKVCPEQIQHLEQTHFEEADVQCAVGNEVRNQILQIPTLQRITGAENFGTDGLVLDECPDHEIEGLDYSQFEFVQVRHEIDDQQRKVLSSARQLVLPNEIVINDVQLTNVQYSGQKRITVRSCTTKPIENFDQLLFEEVDIQCEPDQQLIQQLTTLPKLRSFMNKESILANQVLLITNQHNQLIQNQQLAQLPLDQVKKFIFFKIDPKVFEQIPFGQMKNQVEIEVFDSELAHLDLDLVMHYDVKMRVNGRQMERTLFEHEENTLKLMTSDVAQVRQYAWVKGLKRVDIGTAMNADIVEMLKQIENSLVDVDFQTEQKEHMKQLSDLGFNVHLRGKRWKDCTTWNPSETEMQIFQGYKPAFLSKVGISNVLQYTFHCEDVNTFIQADLSKVNQNAEITLPKKSHVSNHQLVKLMDKGIKLKNVSKVTLDEKCPVQEFLPILTYIEDFRELTIKNHKKLELSQDLLDMLQFKTLNLVNSSLKGMTNNDIQNHLIALKVNNRSVNLKPMIYKNGELDLYNNYSIKFIRTKPFFRQIKKIRFGAPVDQFLADNPFMFKQEVQVQLLFEPTEYQLRSLRNLNCQVLTVKSPFFVDFTEQIKEEKFESGLKEEIQKHFDDLNSKLKVEINCLTKEMAELKIVEEQFVEPIDQLQVQTDYPEEESESEVSEQNLNGEEYDKMWSYVAEVKDQFCKFKQKFLQKLEDGRKVK</sequence>
<proteinExistence type="predicted"/>
<evidence type="ECO:0000313" key="1">
    <source>
        <dbReference type="EMBL" id="JAP90394.1"/>
    </source>
</evidence>
<name>A0A146K3D6_9EUKA</name>
<organism evidence="1">
    <name type="scientific">Trepomonas sp. PC1</name>
    <dbReference type="NCBI Taxonomy" id="1076344"/>
    <lineage>
        <taxon>Eukaryota</taxon>
        <taxon>Metamonada</taxon>
        <taxon>Diplomonadida</taxon>
        <taxon>Hexamitidae</taxon>
        <taxon>Hexamitinae</taxon>
        <taxon>Trepomonas</taxon>
    </lineage>
</organism>
<reference evidence="1" key="1">
    <citation type="submission" date="2015-07" db="EMBL/GenBank/DDBJ databases">
        <title>Adaptation to a free-living lifestyle via gene acquisitions in the diplomonad Trepomonas sp. PC1.</title>
        <authorList>
            <person name="Xu F."/>
            <person name="Jerlstrom-Hultqvist J."/>
            <person name="Kolisko M."/>
            <person name="Simpson A.G.B."/>
            <person name="Roger A.J."/>
            <person name="Svard S.G."/>
            <person name="Andersson J.O."/>
        </authorList>
    </citation>
    <scope>NUCLEOTIDE SEQUENCE</scope>
    <source>
        <strain evidence="1">PC1</strain>
    </source>
</reference>
<dbReference type="AlphaFoldDB" id="A0A146K3D6"/>
<dbReference type="EMBL" id="GDID01006212">
    <property type="protein sequence ID" value="JAP90394.1"/>
    <property type="molecule type" value="Transcribed_RNA"/>
</dbReference>